<name>A0A4R1QJ26_HYDET</name>
<feature type="region of interest" description="Disordered" evidence="1">
    <location>
        <begin position="184"/>
        <end position="206"/>
    </location>
</feature>
<keyword evidence="3" id="KW-1185">Reference proteome</keyword>
<proteinExistence type="predicted"/>
<sequence>SKTKFAENDFLNNIKKWFNNAFGQFAGTGEYKLSASDALRLSGIEDGLREALANALSPPAIEVTEYSESTTELSPIFSEDAAEYMEFVLSHPEYAMAYQETPYEAFLHGVWNGAWSITGGIIGGGIEGAGGGAAGFAFAGPPGAGAGATFGAIDGYIKGSALGLVAGEASWRAFTQLANNRLNASSRNNGGSGGLRNGKPSIPDEAKRIRRDVRNVNSQEFKDFIRSQGKSFRYNEWKYHMETWKLKDGSTIERHYWQNIKTGECYYHL</sequence>
<dbReference type="AlphaFoldDB" id="A0A4R1QJ26"/>
<reference evidence="2 3" key="1">
    <citation type="submission" date="2019-03" db="EMBL/GenBank/DDBJ databases">
        <title>Genomic Encyclopedia of Type Strains, Phase IV (KMG-IV): sequencing the most valuable type-strain genomes for metagenomic binning, comparative biology and taxonomic classification.</title>
        <authorList>
            <person name="Goeker M."/>
        </authorList>
    </citation>
    <scope>NUCLEOTIDE SEQUENCE [LARGE SCALE GENOMIC DNA]</scope>
    <source>
        <strain evidence="2 3">LX-B</strain>
    </source>
</reference>
<comment type="caution">
    <text evidence="2">The sequence shown here is derived from an EMBL/GenBank/DDBJ whole genome shotgun (WGS) entry which is preliminary data.</text>
</comment>
<dbReference type="EMBL" id="SLUN01000082">
    <property type="protein sequence ID" value="TCL53536.1"/>
    <property type="molecule type" value="Genomic_DNA"/>
</dbReference>
<protein>
    <submittedName>
        <fullName evidence="2">Uncharacterized protein</fullName>
    </submittedName>
</protein>
<evidence type="ECO:0000256" key="1">
    <source>
        <dbReference type="SAM" id="MobiDB-lite"/>
    </source>
</evidence>
<dbReference type="Proteomes" id="UP000295008">
    <property type="component" value="Unassembled WGS sequence"/>
</dbReference>
<accession>A0A4R1QJ26</accession>
<feature type="non-terminal residue" evidence="2">
    <location>
        <position position="1"/>
    </location>
</feature>
<organism evidence="2 3">
    <name type="scientific">Hydrogenispora ethanolica</name>
    <dbReference type="NCBI Taxonomy" id="1082276"/>
    <lineage>
        <taxon>Bacteria</taxon>
        <taxon>Bacillati</taxon>
        <taxon>Bacillota</taxon>
        <taxon>Hydrogenispora</taxon>
    </lineage>
</organism>
<gene>
    <name evidence="2" type="ORF">EDC14_10822</name>
</gene>
<evidence type="ECO:0000313" key="2">
    <source>
        <dbReference type="EMBL" id="TCL53536.1"/>
    </source>
</evidence>
<evidence type="ECO:0000313" key="3">
    <source>
        <dbReference type="Proteomes" id="UP000295008"/>
    </source>
</evidence>